<comment type="similarity">
    <text evidence="1">Belongs to the GppA/Ppx family.</text>
</comment>
<gene>
    <name evidence="3" type="ORF">N5B56_02670</name>
</gene>
<dbReference type="Pfam" id="PF02541">
    <property type="entry name" value="Ppx-GppA"/>
    <property type="match status" value="1"/>
</dbReference>
<dbReference type="CDD" id="cd24052">
    <property type="entry name" value="ASKHA_NBD_HpPPX-GppA-like"/>
    <property type="match status" value="1"/>
</dbReference>
<dbReference type="InterPro" id="IPR043129">
    <property type="entry name" value="ATPase_NBD"/>
</dbReference>
<sequence length="302" mass="32966">MYAIIDIGSNTIRMVLYKVIDNEIQQMLNSKIPAGLAGYIDNNNMLSKKGILKAIEALSKFETILESVDVKEVHAFATASLRNISNSEEVLAEIKKHCSFDIEIISGKEEALYDYYGTMKSISSGNGLLVDVGGGSTELVYFENGTLLSTCSIPVGSLNMYTNYVEDIIPTKSEIKNINNHVSEILNTLPLSSETINSTVLFGVGGSARACCKLSDELFNENSGYTGFECKRLNKILKLAKKDKSKLVSAIIKATPGRIHTIIPGIAIINSVAKHYGCTNFTVSPYGVREGYLLNILESKNL</sequence>
<proteinExistence type="inferred from homology"/>
<evidence type="ECO:0000259" key="2">
    <source>
        <dbReference type="Pfam" id="PF02541"/>
    </source>
</evidence>
<dbReference type="Gene3D" id="3.30.420.150">
    <property type="entry name" value="Exopolyphosphatase. Domain 2"/>
    <property type="match status" value="1"/>
</dbReference>
<evidence type="ECO:0000313" key="3">
    <source>
        <dbReference type="EMBL" id="MCT7397993.1"/>
    </source>
</evidence>
<protein>
    <submittedName>
        <fullName evidence="3">Phosphatase</fullName>
    </submittedName>
</protein>
<dbReference type="InterPro" id="IPR050273">
    <property type="entry name" value="GppA/Ppx_hydrolase"/>
</dbReference>
<dbReference type="SUPFAM" id="SSF53067">
    <property type="entry name" value="Actin-like ATPase domain"/>
    <property type="match status" value="2"/>
</dbReference>
<dbReference type="Gene3D" id="3.30.420.40">
    <property type="match status" value="1"/>
</dbReference>
<dbReference type="PANTHER" id="PTHR30005">
    <property type="entry name" value="EXOPOLYPHOSPHATASE"/>
    <property type="match status" value="1"/>
</dbReference>
<dbReference type="RefSeq" id="WP_118564962.1">
    <property type="nucleotide sequence ID" value="NZ_JAODBU010000003.1"/>
</dbReference>
<name>A0ABT2LXH6_9FIRM</name>
<dbReference type="PANTHER" id="PTHR30005:SF0">
    <property type="entry name" value="RETROGRADE REGULATION PROTEIN 2"/>
    <property type="match status" value="1"/>
</dbReference>
<accession>A0ABT2LXH6</accession>
<dbReference type="Proteomes" id="UP001431199">
    <property type="component" value="Unassembled WGS sequence"/>
</dbReference>
<evidence type="ECO:0000256" key="1">
    <source>
        <dbReference type="ARBA" id="ARBA00007125"/>
    </source>
</evidence>
<comment type="caution">
    <text evidence="3">The sequence shown here is derived from an EMBL/GenBank/DDBJ whole genome shotgun (WGS) entry which is preliminary data.</text>
</comment>
<keyword evidence="4" id="KW-1185">Reference proteome</keyword>
<organism evidence="3 4">
    <name type="scientific">Eubacterium album</name>
    <dbReference type="NCBI Taxonomy" id="2978477"/>
    <lineage>
        <taxon>Bacteria</taxon>
        <taxon>Bacillati</taxon>
        <taxon>Bacillota</taxon>
        <taxon>Clostridia</taxon>
        <taxon>Eubacteriales</taxon>
        <taxon>Eubacteriaceae</taxon>
        <taxon>Eubacterium</taxon>
    </lineage>
</organism>
<dbReference type="InterPro" id="IPR003695">
    <property type="entry name" value="Ppx_GppA_N"/>
</dbReference>
<dbReference type="EMBL" id="JAODBU010000003">
    <property type="protein sequence ID" value="MCT7397993.1"/>
    <property type="molecule type" value="Genomic_DNA"/>
</dbReference>
<evidence type="ECO:0000313" key="4">
    <source>
        <dbReference type="Proteomes" id="UP001431199"/>
    </source>
</evidence>
<feature type="domain" description="Ppx/GppA phosphatase N-terminal" evidence="2">
    <location>
        <begin position="18"/>
        <end position="299"/>
    </location>
</feature>
<reference evidence="3" key="1">
    <citation type="submission" date="2022-09" db="EMBL/GenBank/DDBJ databases">
        <title>Eubacterium sp. LFL-14 isolated from human feces.</title>
        <authorList>
            <person name="Liu F."/>
        </authorList>
    </citation>
    <scope>NUCLEOTIDE SEQUENCE</scope>
    <source>
        <strain evidence="3">LFL-14</strain>
    </source>
</reference>